<evidence type="ECO:0000259" key="1">
    <source>
        <dbReference type="Pfam" id="PF18426"/>
    </source>
</evidence>
<keyword evidence="4" id="KW-1185">Reference proteome</keyword>
<evidence type="ECO:0008006" key="5">
    <source>
        <dbReference type="Google" id="ProtNLM"/>
    </source>
</evidence>
<gene>
    <name evidence="3" type="ORF">GW579_23240</name>
</gene>
<proteinExistence type="predicted"/>
<dbReference type="EMBL" id="JAADJS010000009">
    <property type="protein sequence ID" value="NGX89997.1"/>
    <property type="molecule type" value="Genomic_DNA"/>
</dbReference>
<dbReference type="Proteomes" id="UP000476696">
    <property type="component" value="Unassembled WGS sequence"/>
</dbReference>
<protein>
    <recommendedName>
        <fullName evidence="5">Tle cognate immunity protein 4 C-terminal domain-containing protein</fullName>
    </recommendedName>
</protein>
<evidence type="ECO:0000313" key="4">
    <source>
        <dbReference type="Proteomes" id="UP000476696"/>
    </source>
</evidence>
<dbReference type="RefSeq" id="WP_165062134.1">
    <property type="nucleotide sequence ID" value="NZ_JAADJS010000009.1"/>
</dbReference>
<dbReference type="AlphaFoldDB" id="A0A6M2BD03"/>
<dbReference type="Pfam" id="PF18443">
    <property type="entry name" value="Tli4_N"/>
    <property type="match status" value="1"/>
</dbReference>
<evidence type="ECO:0000313" key="3">
    <source>
        <dbReference type="EMBL" id="NGX89997.1"/>
    </source>
</evidence>
<reference evidence="3 4" key="2">
    <citation type="submission" date="2020-03" db="EMBL/GenBank/DDBJ databases">
        <title>Rahnella aceri sp. nov., isoated from traditional Jeju Makgeolli.</title>
        <authorList>
            <person name="Kim I.S."/>
            <person name="Jeon D."/>
        </authorList>
    </citation>
    <scope>NUCLEOTIDE SEQUENCE [LARGE SCALE GENOMIC DNA]</scope>
    <source>
        <strain evidence="3 4">Lac-M11</strain>
    </source>
</reference>
<name>A0A6M2BD03_9GAMM</name>
<reference evidence="3 4" key="1">
    <citation type="submission" date="2020-01" db="EMBL/GenBank/DDBJ databases">
        <authorList>
            <person name="Lee S.D."/>
        </authorList>
    </citation>
    <scope>NUCLEOTIDE SEQUENCE [LARGE SCALE GENOMIC DNA]</scope>
    <source>
        <strain evidence="3 4">Lac-M11</strain>
    </source>
</reference>
<accession>A0A6M2BD03</accession>
<sequence>MFNKRNTSIILILTVLIAFVLWRTNNSKSSLKKIDSSQEIAVENLLKNTKTQCIGRYLIDIPASFRVNRTPSYFVSNTWDADISGVYEYNKTYVATQRMYFPAFIQLIQRREKQLNETITVNSENMPFKKNKFVLTDGLEGVIFERNENESTDDAIRVLEAYFYNNGVAIKLQTQSINDSASRYETERGSDLPRNNVPRDIEKIKSLLARISGRNESEIPTKPGNCIPDAFIAENGIEKENISINLISDEVKNINLMISSDNFIREKNGVLDRVDEIAEIIKQSKGRIERKDSFKRHNLYAEELLVVGLQQSKDEPRYQFDLYINETTTSYENPNLILSLSNEGKPVPTYNKEELIAFWDSITRTIRLRK</sequence>
<feature type="domain" description="Tle cognate immunity protein 4 N-terminal" evidence="2">
    <location>
        <begin position="50"/>
        <end position="214"/>
    </location>
</feature>
<evidence type="ECO:0000259" key="2">
    <source>
        <dbReference type="Pfam" id="PF18443"/>
    </source>
</evidence>
<feature type="domain" description="Tle cognate immunity protein 4 C-terminal" evidence="1">
    <location>
        <begin position="218"/>
        <end position="370"/>
    </location>
</feature>
<dbReference type="InterPro" id="IPR041290">
    <property type="entry name" value="Tli4_C"/>
</dbReference>
<comment type="caution">
    <text evidence="3">The sequence shown here is derived from an EMBL/GenBank/DDBJ whole genome shotgun (WGS) entry which is preliminary data.</text>
</comment>
<dbReference type="InterPro" id="IPR040761">
    <property type="entry name" value="Tli4_N"/>
</dbReference>
<dbReference type="Pfam" id="PF18426">
    <property type="entry name" value="Tli4_C"/>
    <property type="match status" value="1"/>
</dbReference>
<organism evidence="3 4">
    <name type="scientific">Rahnella contaminans</name>
    <dbReference type="NCBI Taxonomy" id="2703882"/>
    <lineage>
        <taxon>Bacteria</taxon>
        <taxon>Pseudomonadati</taxon>
        <taxon>Pseudomonadota</taxon>
        <taxon>Gammaproteobacteria</taxon>
        <taxon>Enterobacterales</taxon>
        <taxon>Yersiniaceae</taxon>
        <taxon>Rahnella</taxon>
    </lineage>
</organism>